<gene>
    <name evidence="3" type="ORF">R1flu_022401</name>
</gene>
<dbReference type="Pfam" id="PF02519">
    <property type="entry name" value="Auxin_inducible"/>
    <property type="match status" value="1"/>
</dbReference>
<keyword evidence="4" id="KW-1185">Reference proteome</keyword>
<comment type="caution">
    <text evidence="3">The sequence shown here is derived from an EMBL/GenBank/DDBJ whole genome shotgun (WGS) entry which is preliminary data.</text>
</comment>
<accession>A0ABD1ZS98</accession>
<feature type="compositionally biased region" description="Low complexity" evidence="2">
    <location>
        <begin position="103"/>
        <end position="112"/>
    </location>
</feature>
<proteinExistence type="inferred from homology"/>
<feature type="compositionally biased region" description="Basic and acidic residues" evidence="2">
    <location>
        <begin position="51"/>
        <end position="71"/>
    </location>
</feature>
<evidence type="ECO:0000256" key="2">
    <source>
        <dbReference type="SAM" id="MobiDB-lite"/>
    </source>
</evidence>
<feature type="region of interest" description="Disordered" evidence="2">
    <location>
        <begin position="99"/>
        <end position="153"/>
    </location>
</feature>
<dbReference type="Proteomes" id="UP001605036">
    <property type="component" value="Unassembled WGS sequence"/>
</dbReference>
<sequence length="281" mass="30759">MSCCKDHAVDSTFRIGPSSRFRSVCREEPEAAELRRAGGAWILHKQMGSIDEERTGSNDDHRSANIMDDKSRSKRSHFLSRSFSRGSFSWSFVRSALNHGRNGATSTSSSGSCGYDDARSTDSNLTSSSNSSNSDSCADASSSSSSGSPTASSLRSHLRRSLWSFVKKKGASEHRKPVLLEKIPFGKSSEYLTVYVGPRIEQSVKYVISRKLLTHPLFQVLFKCSEDEFGEDFSVDKGVALVCDSALFLQVVRAVDDSMWSALTAVCQDDEHDNENGPGVA</sequence>
<protein>
    <submittedName>
        <fullName evidence="3">Uncharacterized protein</fullName>
    </submittedName>
</protein>
<reference evidence="3 4" key="1">
    <citation type="submission" date="2024-09" db="EMBL/GenBank/DDBJ databases">
        <title>Chromosome-scale assembly of Riccia fluitans.</title>
        <authorList>
            <person name="Paukszto L."/>
            <person name="Sawicki J."/>
            <person name="Karawczyk K."/>
            <person name="Piernik-Szablinska J."/>
            <person name="Szczecinska M."/>
            <person name="Mazdziarz M."/>
        </authorList>
    </citation>
    <scope>NUCLEOTIDE SEQUENCE [LARGE SCALE GENOMIC DNA]</scope>
    <source>
        <strain evidence="3">Rf_01</strain>
        <tissue evidence="3">Aerial parts of the thallus</tissue>
    </source>
</reference>
<dbReference type="EMBL" id="JBHFFA010000001">
    <property type="protein sequence ID" value="KAL2654273.1"/>
    <property type="molecule type" value="Genomic_DNA"/>
</dbReference>
<evidence type="ECO:0000313" key="4">
    <source>
        <dbReference type="Proteomes" id="UP001605036"/>
    </source>
</evidence>
<feature type="compositionally biased region" description="Low complexity" evidence="2">
    <location>
        <begin position="121"/>
        <end position="153"/>
    </location>
</feature>
<evidence type="ECO:0000256" key="1">
    <source>
        <dbReference type="ARBA" id="ARBA00006974"/>
    </source>
</evidence>
<dbReference type="InterPro" id="IPR003676">
    <property type="entry name" value="SAUR_fam"/>
</dbReference>
<evidence type="ECO:0000313" key="3">
    <source>
        <dbReference type="EMBL" id="KAL2654273.1"/>
    </source>
</evidence>
<organism evidence="3 4">
    <name type="scientific">Riccia fluitans</name>
    <dbReference type="NCBI Taxonomy" id="41844"/>
    <lineage>
        <taxon>Eukaryota</taxon>
        <taxon>Viridiplantae</taxon>
        <taxon>Streptophyta</taxon>
        <taxon>Embryophyta</taxon>
        <taxon>Marchantiophyta</taxon>
        <taxon>Marchantiopsida</taxon>
        <taxon>Marchantiidae</taxon>
        <taxon>Marchantiales</taxon>
        <taxon>Ricciaceae</taxon>
        <taxon>Riccia</taxon>
    </lineage>
</organism>
<comment type="similarity">
    <text evidence="1">Belongs to the ARG7 family.</text>
</comment>
<dbReference type="AlphaFoldDB" id="A0ABD1ZS98"/>
<feature type="region of interest" description="Disordered" evidence="2">
    <location>
        <begin position="48"/>
        <end position="71"/>
    </location>
</feature>
<name>A0ABD1ZS98_9MARC</name>